<evidence type="ECO:0000256" key="1">
    <source>
        <dbReference type="SAM" id="MobiDB-lite"/>
    </source>
</evidence>
<sequence>MKLKIGSTYQKAVTIVEKLKEGNASIFICGKSGVGKSTLSYDIIRGLLESGVRIVVIDHRHAVSLPTDLGPCVHHQDVSQKPLKLHLFGTSDNPADAAASFADTITSAIALSNTQEQLLRSLLKEGLRASPAPNEVLEYLHQEIKSSHSRSAPGLENALAPLFAQKLFEDGDIEFSPGITLLELGSFPSSTQHIVEEVVFAALLREATHEDFPPTFLYLDELSNFPLHQTSALGKILNEGRKYGLYCLLVAQSIRVFKSEQRILLQQCKYIMYFQPADEEVRMCARLISSSGGTKLTSILKSLQVGEFMVSGPVYVGDSDTPTTKPLVVHSKSPEDVVPANGPLAIPVPSDTEPILPPAQIDLLLPLDALDDCDDEEAAPSKPETVTENACPLLPDSPSEPSIEPLHLRDESSAPQEQSQSPQMQLLRSAVFTSVPMNSYYGNYNCSWPPAQVHPATFSYPNMDFSSLIQQDDAQISFQALITP</sequence>
<gene>
    <name evidence="2" type="ORF">CGS59_06620</name>
</gene>
<organism evidence="2 3">
    <name type="scientific">Faecalibacterium prausnitzii</name>
    <dbReference type="NCBI Taxonomy" id="853"/>
    <lineage>
        <taxon>Bacteria</taxon>
        <taxon>Bacillati</taxon>
        <taxon>Bacillota</taxon>
        <taxon>Clostridia</taxon>
        <taxon>Eubacteriales</taxon>
        <taxon>Oscillospiraceae</taxon>
        <taxon>Faecalibacterium</taxon>
    </lineage>
</organism>
<dbReference type="PANTHER" id="PTHR42957:SF1">
    <property type="entry name" value="HELICASE MJ1565-RELATED"/>
    <property type="match status" value="1"/>
</dbReference>
<name>A0A2A7AYF6_9FIRM</name>
<evidence type="ECO:0000313" key="2">
    <source>
        <dbReference type="EMBL" id="PDX84088.1"/>
    </source>
</evidence>
<accession>A0A2A7AYF6</accession>
<dbReference type="EMBL" id="NMTZ01000018">
    <property type="protein sequence ID" value="PDX84088.1"/>
    <property type="molecule type" value="Genomic_DNA"/>
</dbReference>
<comment type="caution">
    <text evidence="2">The sequence shown here is derived from an EMBL/GenBank/DDBJ whole genome shotgun (WGS) entry which is preliminary data.</text>
</comment>
<dbReference type="AlphaFoldDB" id="A0A2A7AYF6"/>
<protein>
    <submittedName>
        <fullName evidence="2">Uncharacterized protein</fullName>
    </submittedName>
</protein>
<feature type="region of interest" description="Disordered" evidence="1">
    <location>
        <begin position="373"/>
        <end position="424"/>
    </location>
</feature>
<dbReference type="SUPFAM" id="SSF52540">
    <property type="entry name" value="P-loop containing nucleoside triphosphate hydrolases"/>
    <property type="match status" value="1"/>
</dbReference>
<dbReference type="Proteomes" id="UP000220480">
    <property type="component" value="Unassembled WGS sequence"/>
</dbReference>
<proteinExistence type="predicted"/>
<evidence type="ECO:0000313" key="3">
    <source>
        <dbReference type="Proteomes" id="UP000220480"/>
    </source>
</evidence>
<dbReference type="InterPro" id="IPR008571">
    <property type="entry name" value="HerA-like"/>
</dbReference>
<dbReference type="RefSeq" id="WP_097779350.1">
    <property type="nucleotide sequence ID" value="NZ_NMTZ01000018.1"/>
</dbReference>
<dbReference type="InterPro" id="IPR027417">
    <property type="entry name" value="P-loop_NTPase"/>
</dbReference>
<reference evidence="2 3" key="1">
    <citation type="journal article" date="2017" name="Front. Microbiol.">
        <title>New Insights into the Diversity of the Genus Faecalibacterium.</title>
        <authorList>
            <person name="Benevides L."/>
            <person name="Burman S."/>
            <person name="Martin R."/>
            <person name="Robert V."/>
            <person name="Thomas M."/>
            <person name="Miquel S."/>
            <person name="Chain F."/>
            <person name="Sokol H."/>
            <person name="Bermudez-Humaran L.G."/>
            <person name="Morrison M."/>
            <person name="Langella P."/>
            <person name="Azevedo V.A."/>
            <person name="Chatel J.M."/>
            <person name="Soares S."/>
        </authorList>
    </citation>
    <scope>NUCLEOTIDE SEQUENCE [LARGE SCALE GENOMIC DNA]</scope>
    <source>
        <strain evidence="2 3">CNCM I 4644</strain>
    </source>
</reference>
<dbReference type="PANTHER" id="PTHR42957">
    <property type="entry name" value="HELICASE MJ1565-RELATED"/>
    <property type="match status" value="1"/>
</dbReference>
<feature type="compositionally biased region" description="Low complexity" evidence="1">
    <location>
        <begin position="413"/>
        <end position="423"/>
    </location>
</feature>
<dbReference type="Gene3D" id="3.40.50.300">
    <property type="entry name" value="P-loop containing nucleotide triphosphate hydrolases"/>
    <property type="match status" value="2"/>
</dbReference>